<evidence type="ECO:0000313" key="2">
    <source>
        <dbReference type="Proteomes" id="UP000198929"/>
    </source>
</evidence>
<accession>A0A1H9UY64</accession>
<dbReference type="AlphaFoldDB" id="A0A1H9UY64"/>
<dbReference type="Proteomes" id="UP000198929">
    <property type="component" value="Unassembled WGS sequence"/>
</dbReference>
<reference evidence="2" key="1">
    <citation type="submission" date="2016-10" db="EMBL/GenBank/DDBJ databases">
        <authorList>
            <person name="Varghese N."/>
            <person name="Submissions S."/>
        </authorList>
    </citation>
    <scope>NUCLEOTIDE SEQUENCE [LARGE SCALE GENOMIC DNA]</scope>
    <source>
        <strain evidence="2">DSM 20524</strain>
    </source>
</reference>
<sequence>MAVDFKHVEYIGGYSLIFEAFTTAVDETIADRGFSPMGYFWERVVVYLWEKDELEGPFSFDCSADFFSASSASEHAIAQLKSHLEELTSQPAKVSSLIDDALADDFELEF</sequence>
<evidence type="ECO:0000313" key="1">
    <source>
        <dbReference type="EMBL" id="SES14362.1"/>
    </source>
</evidence>
<dbReference type="InterPro" id="IPR028956">
    <property type="entry name" value="Imm51"/>
</dbReference>
<organism evidence="1 2">
    <name type="scientific">Corynebacterium cystitidis DSM 20524</name>
    <dbReference type="NCBI Taxonomy" id="1121357"/>
    <lineage>
        <taxon>Bacteria</taxon>
        <taxon>Bacillati</taxon>
        <taxon>Actinomycetota</taxon>
        <taxon>Actinomycetes</taxon>
        <taxon>Mycobacteriales</taxon>
        <taxon>Corynebacteriaceae</taxon>
        <taxon>Corynebacterium</taxon>
    </lineage>
</organism>
<gene>
    <name evidence="1" type="ORF">SAMN05661109_01993</name>
</gene>
<dbReference type="EMBL" id="FOGQ01000009">
    <property type="protein sequence ID" value="SES14362.1"/>
    <property type="molecule type" value="Genomic_DNA"/>
</dbReference>
<dbReference type="Pfam" id="PF15595">
    <property type="entry name" value="Imm51"/>
    <property type="match status" value="1"/>
</dbReference>
<proteinExistence type="predicted"/>
<protein>
    <submittedName>
        <fullName evidence="1">Immunity protein 51</fullName>
    </submittedName>
</protein>
<dbReference type="RefSeq" id="WP_092259731.1">
    <property type="nucleotide sequence ID" value="NZ_CP047199.1"/>
</dbReference>
<name>A0A1H9UY64_9CORY</name>
<keyword evidence="2" id="KW-1185">Reference proteome</keyword>